<evidence type="ECO:0000313" key="9">
    <source>
        <dbReference type="Proteomes" id="UP000268033"/>
    </source>
</evidence>
<dbReference type="EMBL" id="RJUL01000002">
    <property type="protein sequence ID" value="ROQ30065.1"/>
    <property type="molecule type" value="Genomic_DNA"/>
</dbReference>
<proteinExistence type="predicted"/>
<evidence type="ECO:0000313" key="8">
    <source>
        <dbReference type="EMBL" id="ROQ30065.1"/>
    </source>
</evidence>
<feature type="transmembrane region" description="Helical" evidence="7">
    <location>
        <begin position="169"/>
        <end position="191"/>
    </location>
</feature>
<name>A0A3N1PMX7_9GAMM</name>
<feature type="transmembrane region" description="Helical" evidence="7">
    <location>
        <begin position="389"/>
        <end position="408"/>
    </location>
</feature>
<dbReference type="PIRSF" id="PIRSF006603">
    <property type="entry name" value="DinF"/>
    <property type="match status" value="1"/>
</dbReference>
<feature type="transmembrane region" description="Helical" evidence="7">
    <location>
        <begin position="323"/>
        <end position="346"/>
    </location>
</feature>
<dbReference type="GO" id="GO:0005886">
    <property type="term" value="C:plasma membrane"/>
    <property type="evidence" value="ECO:0007669"/>
    <property type="project" value="UniProtKB-SubCell"/>
</dbReference>
<keyword evidence="9" id="KW-1185">Reference proteome</keyword>
<dbReference type="PANTHER" id="PTHR43549:SF3">
    <property type="entry name" value="MULTIDRUG RESISTANCE PROTEIN YPNP-RELATED"/>
    <property type="match status" value="1"/>
</dbReference>
<dbReference type="NCBIfam" id="TIGR00797">
    <property type="entry name" value="matE"/>
    <property type="match status" value="1"/>
</dbReference>
<dbReference type="GO" id="GO:0042910">
    <property type="term" value="F:xenobiotic transmembrane transporter activity"/>
    <property type="evidence" value="ECO:0007669"/>
    <property type="project" value="InterPro"/>
</dbReference>
<dbReference type="RefSeq" id="WP_123420871.1">
    <property type="nucleotide sequence ID" value="NZ_JBLXAC010000005.1"/>
</dbReference>
<dbReference type="InterPro" id="IPR052031">
    <property type="entry name" value="Membrane_Transporter-Flippase"/>
</dbReference>
<dbReference type="Proteomes" id="UP000268033">
    <property type="component" value="Unassembled WGS sequence"/>
</dbReference>
<feature type="transmembrane region" description="Helical" evidence="7">
    <location>
        <begin position="414"/>
        <end position="436"/>
    </location>
</feature>
<feature type="transmembrane region" description="Helical" evidence="7">
    <location>
        <begin position="240"/>
        <end position="265"/>
    </location>
</feature>
<feature type="transmembrane region" description="Helical" evidence="7">
    <location>
        <begin position="135"/>
        <end position="157"/>
    </location>
</feature>
<reference evidence="8 9" key="1">
    <citation type="submission" date="2018-11" db="EMBL/GenBank/DDBJ databases">
        <title>Genomic Encyclopedia of Type Strains, Phase IV (KMG-IV): sequencing the most valuable type-strain genomes for metagenomic binning, comparative biology and taxonomic classification.</title>
        <authorList>
            <person name="Goeker M."/>
        </authorList>
    </citation>
    <scope>NUCLEOTIDE SEQUENCE [LARGE SCALE GENOMIC DNA]</scope>
    <source>
        <strain evidence="8 9">DSM 21945</strain>
    </source>
</reference>
<dbReference type="InterPro" id="IPR002528">
    <property type="entry name" value="MATE_fam"/>
</dbReference>
<dbReference type="InterPro" id="IPR048279">
    <property type="entry name" value="MdtK-like"/>
</dbReference>
<keyword evidence="6 7" id="KW-0472">Membrane</keyword>
<feature type="transmembrane region" description="Helical" evidence="7">
    <location>
        <begin position="358"/>
        <end position="377"/>
    </location>
</feature>
<feature type="transmembrane region" description="Helical" evidence="7">
    <location>
        <begin position="285"/>
        <end position="302"/>
    </location>
</feature>
<evidence type="ECO:0000256" key="5">
    <source>
        <dbReference type="ARBA" id="ARBA00022989"/>
    </source>
</evidence>
<feature type="transmembrane region" description="Helical" evidence="7">
    <location>
        <begin position="94"/>
        <end position="115"/>
    </location>
</feature>
<accession>A0A3N1PMX7</accession>
<dbReference type="Pfam" id="PF01554">
    <property type="entry name" value="MatE"/>
    <property type="match status" value="2"/>
</dbReference>
<sequence length="441" mass="47068">MARAAHDLLAGDINSTLKQMTVSLMWGMATMMTFNLVDTLFVSRLGTHPLAAISFTFPVSFFLISLTIGLGIGTSAVIGHALGRRCAEQAKEQGNAAIWLGVLLVAVLAILAWLLQDPIFSALGASAEQQKLIAQYMNVWFAGSPMLAIPMIANAVMRANGDTVTPSRFMVLGGIINAVMDPVLIFGLGPFPRMELAGAALATVLAWLGGSVGVLFMLYKRQLAQFCLPGLAMVRHWRSLLVIGLPAAGANMMTPLAMAALTAMVAQFGPAAVAAYGVGSRLESLSTLVVLALSMSLPPFISQNMGAGQLERVRSAYKGVVRFVLGWQGLFYVALLVLAFPISWVFGKDPKVAEYIRLFIFIVPLGYGLQGVVILTNSSFNAIHRPAKALTMSVLRFFAAAVPLAWLGGHFLGLPGFFAGVVLANLISATIAYRWFTKETA</sequence>
<keyword evidence="4 7" id="KW-0812">Transmembrane</keyword>
<protein>
    <submittedName>
        <fullName evidence="8">Putative MATE family efflux protein</fullName>
    </submittedName>
</protein>
<keyword evidence="3" id="KW-1003">Cell membrane</keyword>
<evidence type="ECO:0000256" key="4">
    <source>
        <dbReference type="ARBA" id="ARBA00022692"/>
    </source>
</evidence>
<dbReference type="STRING" id="584787.GCA_001247655_00525"/>
<dbReference type="AlphaFoldDB" id="A0A3N1PMX7"/>
<dbReference type="PANTHER" id="PTHR43549">
    <property type="entry name" value="MULTIDRUG RESISTANCE PROTEIN YPNP-RELATED"/>
    <property type="match status" value="1"/>
</dbReference>
<evidence type="ECO:0000256" key="3">
    <source>
        <dbReference type="ARBA" id="ARBA00022475"/>
    </source>
</evidence>
<feature type="transmembrane region" description="Helical" evidence="7">
    <location>
        <begin position="21"/>
        <end position="41"/>
    </location>
</feature>
<evidence type="ECO:0000256" key="2">
    <source>
        <dbReference type="ARBA" id="ARBA00022448"/>
    </source>
</evidence>
<keyword evidence="2" id="KW-0813">Transport</keyword>
<evidence type="ECO:0000256" key="1">
    <source>
        <dbReference type="ARBA" id="ARBA00004429"/>
    </source>
</evidence>
<feature type="transmembrane region" description="Helical" evidence="7">
    <location>
        <begin position="61"/>
        <end position="82"/>
    </location>
</feature>
<evidence type="ECO:0000256" key="7">
    <source>
        <dbReference type="SAM" id="Phobius"/>
    </source>
</evidence>
<evidence type="ECO:0000256" key="6">
    <source>
        <dbReference type="ARBA" id="ARBA00023136"/>
    </source>
</evidence>
<dbReference type="GO" id="GO:0015297">
    <property type="term" value="F:antiporter activity"/>
    <property type="evidence" value="ECO:0007669"/>
    <property type="project" value="InterPro"/>
</dbReference>
<keyword evidence="5 7" id="KW-1133">Transmembrane helix</keyword>
<organism evidence="8 9">
    <name type="scientific">Gallaecimonas pentaromativorans</name>
    <dbReference type="NCBI Taxonomy" id="584787"/>
    <lineage>
        <taxon>Bacteria</taxon>
        <taxon>Pseudomonadati</taxon>
        <taxon>Pseudomonadota</taxon>
        <taxon>Gammaproteobacteria</taxon>
        <taxon>Enterobacterales</taxon>
        <taxon>Gallaecimonadaceae</taxon>
        <taxon>Gallaecimonas</taxon>
    </lineage>
</organism>
<comment type="caution">
    <text evidence="8">The sequence shown here is derived from an EMBL/GenBank/DDBJ whole genome shotgun (WGS) entry which is preliminary data.</text>
</comment>
<comment type="subcellular location">
    <subcellularLocation>
        <location evidence="1">Cell inner membrane</location>
        <topology evidence="1">Multi-pass membrane protein</topology>
    </subcellularLocation>
</comment>
<feature type="transmembrane region" description="Helical" evidence="7">
    <location>
        <begin position="197"/>
        <end position="219"/>
    </location>
</feature>
<gene>
    <name evidence="8" type="ORF">EDC28_102455</name>
</gene>